<evidence type="ECO:0000256" key="13">
    <source>
        <dbReference type="ARBA" id="ARBA00071271"/>
    </source>
</evidence>
<dbReference type="SUPFAM" id="SSF53187">
    <property type="entry name" value="Zn-dependent exopeptidases"/>
    <property type="match status" value="1"/>
</dbReference>
<keyword evidence="5" id="KW-0378">Hydrolase</keyword>
<comment type="similarity">
    <text evidence="12">Belongs to the peptidase M20C family.</text>
</comment>
<evidence type="ECO:0000256" key="4">
    <source>
        <dbReference type="ARBA" id="ARBA00022723"/>
    </source>
</evidence>
<accession>A0A810PZ99</accession>
<protein>
    <recommendedName>
        <fullName evidence="13">Cytosol non-specific dipeptidase</fullName>
        <ecNumber evidence="10">3.4.13.18</ecNumber>
    </recommendedName>
    <alternativeName>
        <fullName evidence="16">Aminoacyl-histidine dipeptidase</fullName>
    </alternativeName>
    <alternativeName>
        <fullName evidence="15">Beta-alanyl-histidine dipeptidase</fullName>
    </alternativeName>
    <alternativeName>
        <fullName evidence="14">Carnosinase</fullName>
    </alternativeName>
    <alternativeName>
        <fullName evidence="11">Peptidase D</fullName>
    </alternativeName>
    <alternativeName>
        <fullName evidence="17">Xaa-His dipeptidase</fullName>
    </alternativeName>
</protein>
<keyword evidence="4" id="KW-0479">Metal-binding</keyword>
<dbReference type="PANTHER" id="PTHR43501:SF1">
    <property type="entry name" value="CYTOSOL NON-SPECIFIC DIPEPTIDASE"/>
    <property type="match status" value="1"/>
</dbReference>
<dbReference type="PANTHER" id="PTHR43501">
    <property type="entry name" value="CYTOSOL NON-SPECIFIC DIPEPTIDASE"/>
    <property type="match status" value="1"/>
</dbReference>
<proteinExistence type="inferred from homology"/>
<evidence type="ECO:0000313" key="18">
    <source>
        <dbReference type="EMBL" id="BCK80990.1"/>
    </source>
</evidence>
<evidence type="ECO:0000256" key="2">
    <source>
        <dbReference type="ARBA" id="ARBA00001947"/>
    </source>
</evidence>
<dbReference type="KEGG" id="vcop:MM50RIKEN_07530"/>
<gene>
    <name evidence="18" type="primary">pepD</name>
    <name evidence="18" type="ORF">MM50RIKEN_07530</name>
</gene>
<comment type="catalytic activity">
    <reaction evidence="9">
        <text>Hydrolysis of dipeptides, preferentially hydrophobic dipeptides including prolyl amino acids.</text>
        <dbReference type="EC" id="3.4.13.18"/>
    </reaction>
</comment>
<dbReference type="CDD" id="cd03890">
    <property type="entry name" value="M20_pepD"/>
    <property type="match status" value="1"/>
</dbReference>
<name>A0A810PZ99_9FIRM</name>
<evidence type="ECO:0000313" key="19">
    <source>
        <dbReference type="Proteomes" id="UP000681035"/>
    </source>
</evidence>
<dbReference type="Pfam" id="PF01546">
    <property type="entry name" value="Peptidase_M20"/>
    <property type="match status" value="1"/>
</dbReference>
<keyword evidence="19" id="KW-1185">Reference proteome</keyword>
<sequence length="479" mass="51760">MAVLEHLEPGRVFHFFEQMSAIPRGSGNTKAVSDWLAEFARERGLRYQQDALNNIIIFKDASAGYEGAEPVILQGHMDMVCEKAPDCGKDMTREGLDLAIDGDFVYAKGTTLGGDDGIAVAMALAVLDDESLPHPPIEAVITVDEETGMDGAMGIDVSGLKGRRMLNIDSEDEGVFTVSCAGGARMDCVLPVRREVFAAPVQRITVQGLVGGHSGTEIDKGRGNGVQLMGRVLASVAEETELRLVEVCGGLKDNAIPTGAQALISANAEVTAEVCRRMTQSLREEYRVTDPDVEVTVEPAETAMLPMDAVSTRRAVCLLVCHPNGVQVMSADIPGLVQTSLNMGILTTGETAVHLSSSVRSSVESQKQMLLQRIACLTAELGGETSTRGEYPGWAYLPDSPLRDLMVEVFTDQYGYEPKVEAIHAGLECGLFSAKLPGLDCVSFGPDLKEIHTFREKMSISSVQRVWKMLVELLRRMKP</sequence>
<evidence type="ECO:0000256" key="5">
    <source>
        <dbReference type="ARBA" id="ARBA00022801"/>
    </source>
</evidence>
<dbReference type="PIRSF" id="PIRSF016599">
    <property type="entry name" value="Xaa-His_dipept"/>
    <property type="match status" value="1"/>
</dbReference>
<evidence type="ECO:0000256" key="1">
    <source>
        <dbReference type="ARBA" id="ARBA00001941"/>
    </source>
</evidence>
<evidence type="ECO:0000256" key="16">
    <source>
        <dbReference type="ARBA" id="ARBA00077688"/>
    </source>
</evidence>
<evidence type="ECO:0000256" key="9">
    <source>
        <dbReference type="ARBA" id="ARBA00036421"/>
    </source>
</evidence>
<dbReference type="Gene3D" id="3.40.630.10">
    <property type="entry name" value="Zn peptidases"/>
    <property type="match status" value="2"/>
</dbReference>
<keyword evidence="8" id="KW-0170">Cobalt</keyword>
<evidence type="ECO:0000256" key="10">
    <source>
        <dbReference type="ARBA" id="ARBA00038976"/>
    </source>
</evidence>
<dbReference type="GO" id="GO:0046872">
    <property type="term" value="F:metal ion binding"/>
    <property type="evidence" value="ECO:0007669"/>
    <property type="project" value="UniProtKB-KW"/>
</dbReference>
<dbReference type="GO" id="GO:0006508">
    <property type="term" value="P:proteolysis"/>
    <property type="evidence" value="ECO:0007669"/>
    <property type="project" value="UniProtKB-KW"/>
</dbReference>
<dbReference type="GO" id="GO:0005829">
    <property type="term" value="C:cytosol"/>
    <property type="evidence" value="ECO:0007669"/>
    <property type="project" value="TreeGrafter"/>
</dbReference>
<evidence type="ECO:0000256" key="12">
    <source>
        <dbReference type="ARBA" id="ARBA00061423"/>
    </source>
</evidence>
<dbReference type="GO" id="GO:0070573">
    <property type="term" value="F:metallodipeptidase activity"/>
    <property type="evidence" value="ECO:0007669"/>
    <property type="project" value="TreeGrafter"/>
</dbReference>
<dbReference type="EC" id="3.4.13.18" evidence="10"/>
<dbReference type="PRINTS" id="PR00934">
    <property type="entry name" value="XHISDIPTASE"/>
</dbReference>
<organism evidence="18 19">
    <name type="scientific">Vescimonas coprocola</name>
    <dbReference type="NCBI Taxonomy" id="2714355"/>
    <lineage>
        <taxon>Bacteria</taxon>
        <taxon>Bacillati</taxon>
        <taxon>Bacillota</taxon>
        <taxon>Clostridia</taxon>
        <taxon>Eubacteriales</taxon>
        <taxon>Oscillospiraceae</taxon>
        <taxon>Vescimonas</taxon>
    </lineage>
</organism>
<reference evidence="18" key="1">
    <citation type="submission" date="2020-09" db="EMBL/GenBank/DDBJ databases">
        <title>New species isolated from human feces.</title>
        <authorList>
            <person name="Kitahara M."/>
            <person name="Shigeno Y."/>
            <person name="Shime M."/>
            <person name="Matsumoto Y."/>
            <person name="Nakamura S."/>
            <person name="Motooka D."/>
            <person name="Fukuoka S."/>
            <person name="Nishikawa H."/>
            <person name="Benno Y."/>
        </authorList>
    </citation>
    <scope>NUCLEOTIDE SEQUENCE</scope>
    <source>
        <strain evidence="18">MM50</strain>
    </source>
</reference>
<dbReference type="InterPro" id="IPR001160">
    <property type="entry name" value="Peptidase_M20C"/>
</dbReference>
<evidence type="ECO:0000256" key="7">
    <source>
        <dbReference type="ARBA" id="ARBA00023049"/>
    </source>
</evidence>
<dbReference type="FunFam" id="3.40.630.10:FF:000018">
    <property type="entry name" value="Aminoacyl-histidine dipeptidase PepD"/>
    <property type="match status" value="1"/>
</dbReference>
<keyword evidence="7" id="KW-0482">Metalloprotease</keyword>
<evidence type="ECO:0000256" key="3">
    <source>
        <dbReference type="ARBA" id="ARBA00022670"/>
    </source>
</evidence>
<dbReference type="EMBL" id="AP023418">
    <property type="protein sequence ID" value="BCK80990.1"/>
    <property type="molecule type" value="Genomic_DNA"/>
</dbReference>
<evidence type="ECO:0000256" key="11">
    <source>
        <dbReference type="ARBA" id="ARBA00044252"/>
    </source>
</evidence>
<dbReference type="RefSeq" id="WP_213541808.1">
    <property type="nucleotide sequence ID" value="NZ_AP023418.1"/>
</dbReference>
<dbReference type="NCBIfam" id="TIGR01893">
    <property type="entry name" value="aa-his-dipept"/>
    <property type="match status" value="1"/>
</dbReference>
<keyword evidence="3" id="KW-0645">Protease</keyword>
<evidence type="ECO:0000256" key="6">
    <source>
        <dbReference type="ARBA" id="ARBA00022833"/>
    </source>
</evidence>
<comment type="cofactor">
    <cofactor evidence="2">
        <name>Zn(2+)</name>
        <dbReference type="ChEBI" id="CHEBI:29105"/>
    </cofactor>
</comment>
<dbReference type="InterPro" id="IPR002933">
    <property type="entry name" value="Peptidase_M20"/>
</dbReference>
<dbReference type="FunFam" id="3.40.630.10:FF:000015">
    <property type="entry name" value="Aminoacyl-histidine dipeptidase PepD"/>
    <property type="match status" value="1"/>
</dbReference>
<evidence type="ECO:0000256" key="14">
    <source>
        <dbReference type="ARBA" id="ARBA00075285"/>
    </source>
</evidence>
<comment type="cofactor">
    <cofactor evidence="1">
        <name>Co(2+)</name>
        <dbReference type="ChEBI" id="CHEBI:48828"/>
    </cofactor>
</comment>
<dbReference type="AlphaFoldDB" id="A0A810PZ99"/>
<keyword evidence="6" id="KW-0862">Zinc</keyword>
<evidence type="ECO:0000256" key="17">
    <source>
        <dbReference type="ARBA" id="ARBA00078074"/>
    </source>
</evidence>
<evidence type="ECO:0000256" key="8">
    <source>
        <dbReference type="ARBA" id="ARBA00023285"/>
    </source>
</evidence>
<evidence type="ECO:0000256" key="15">
    <source>
        <dbReference type="ARBA" id="ARBA00076004"/>
    </source>
</evidence>
<dbReference type="Proteomes" id="UP000681035">
    <property type="component" value="Chromosome"/>
</dbReference>